<dbReference type="PANTHER" id="PTHR11844">
    <property type="entry name" value="METALLOPROTEASE INHIBITOR"/>
    <property type="match status" value="1"/>
</dbReference>
<comment type="caution">
    <text evidence="19">The sequence shown here is derived from an EMBL/GenBank/DDBJ whole genome shotgun (WGS) entry which is preliminary data.</text>
</comment>
<dbReference type="Pfam" id="PF00965">
    <property type="entry name" value="TIMP"/>
    <property type="match status" value="1"/>
</dbReference>
<evidence type="ECO:0000256" key="17">
    <source>
        <dbReference type="SAM" id="SignalP"/>
    </source>
</evidence>
<dbReference type="InterPro" id="IPR001134">
    <property type="entry name" value="Netrin_domain"/>
</dbReference>
<evidence type="ECO:0000256" key="4">
    <source>
        <dbReference type="ARBA" id="ARBA00022525"/>
    </source>
</evidence>
<evidence type="ECO:0000256" key="14">
    <source>
        <dbReference type="ARBA" id="ARBA00023215"/>
    </source>
</evidence>
<dbReference type="InterPro" id="IPR008993">
    <property type="entry name" value="TIMP-like_OB-fold"/>
</dbReference>
<feature type="signal peptide" evidence="17">
    <location>
        <begin position="1"/>
        <end position="19"/>
    </location>
</feature>
<evidence type="ECO:0000256" key="16">
    <source>
        <dbReference type="ARBA" id="ARBA00030100"/>
    </source>
</evidence>
<keyword evidence="7" id="KW-0646">Protease inhibitor</keyword>
<keyword evidence="6" id="KW-0483">Metalloprotease inhibitor</keyword>
<keyword evidence="12" id="KW-1015">Disulfide bond</keyword>
<comment type="subcellular location">
    <subcellularLocation>
        <location evidence="1">Secreted</location>
    </subcellularLocation>
</comment>
<name>A0ABN9AJP0_9NEOB</name>
<evidence type="ECO:0000256" key="12">
    <source>
        <dbReference type="ARBA" id="ARBA00023157"/>
    </source>
</evidence>
<sequence length="210" mass="23510">MFALVVLLVLGCLSQEAWSCSCGIRHPQSVYCDSAIVMRVKFVGQKVSEKISNRVQYRIKTTKIFKAPEGYEDIQDLYTSISESLCGYQHASTNKSEEFIVAGHIVDNNVFINSCSFIAPWASLTYCQKRGFLQAYAKNCECKIKQCSIPPCEVDDDRQCLWTDHLTRQKSSHSGHQAANLACVNNGNSLCIWDSLKSRIYSLSAKSATK</sequence>
<dbReference type="Proteomes" id="UP001162483">
    <property type="component" value="Unassembled WGS sequence"/>
</dbReference>
<dbReference type="Gene3D" id="2.40.50.120">
    <property type="match status" value="1"/>
</dbReference>
<evidence type="ECO:0000256" key="9">
    <source>
        <dbReference type="ARBA" id="ARBA00022729"/>
    </source>
</evidence>
<gene>
    <name evidence="19" type="ORF">SPARVUS_LOCUS999253</name>
</gene>
<organism evidence="19 20">
    <name type="scientific">Staurois parvus</name>
    <dbReference type="NCBI Taxonomy" id="386267"/>
    <lineage>
        <taxon>Eukaryota</taxon>
        <taxon>Metazoa</taxon>
        <taxon>Chordata</taxon>
        <taxon>Craniata</taxon>
        <taxon>Vertebrata</taxon>
        <taxon>Euteleostomi</taxon>
        <taxon>Amphibia</taxon>
        <taxon>Batrachia</taxon>
        <taxon>Anura</taxon>
        <taxon>Neobatrachia</taxon>
        <taxon>Ranoidea</taxon>
        <taxon>Ranidae</taxon>
        <taxon>Staurois</taxon>
    </lineage>
</organism>
<evidence type="ECO:0000256" key="8">
    <source>
        <dbReference type="ARBA" id="ARBA00022723"/>
    </source>
</evidence>
<keyword evidence="4" id="KW-0964">Secreted</keyword>
<evidence type="ECO:0000256" key="13">
    <source>
        <dbReference type="ARBA" id="ARBA00023180"/>
    </source>
</evidence>
<evidence type="ECO:0000256" key="6">
    <source>
        <dbReference type="ARBA" id="ARBA00022608"/>
    </source>
</evidence>
<protein>
    <recommendedName>
        <fullName evidence="3">Metalloproteinase inhibitor 1</fullName>
    </recommendedName>
    <alternativeName>
        <fullName evidence="16">Tissue inhibitor of metalloproteinases 1</fullName>
    </alternativeName>
</protein>
<evidence type="ECO:0000256" key="10">
    <source>
        <dbReference type="ARBA" id="ARBA00022833"/>
    </source>
</evidence>
<evidence type="ECO:0000256" key="11">
    <source>
        <dbReference type="ARBA" id="ARBA00023030"/>
    </source>
</evidence>
<dbReference type="InterPro" id="IPR027465">
    <property type="entry name" value="TIMP_C"/>
</dbReference>
<keyword evidence="14" id="KW-0481">Metalloenzyme inhibitor</keyword>
<evidence type="ECO:0000256" key="3">
    <source>
        <dbReference type="ARBA" id="ARBA00013524"/>
    </source>
</evidence>
<accession>A0ABN9AJP0</accession>
<evidence type="ECO:0000256" key="15">
    <source>
        <dbReference type="ARBA" id="ARBA00025946"/>
    </source>
</evidence>
<dbReference type="Gene3D" id="3.90.370.10">
    <property type="entry name" value="Tissue inhibitor of metalloproteinase-1. Chain B, domain 1"/>
    <property type="match status" value="1"/>
</dbReference>
<evidence type="ECO:0000256" key="7">
    <source>
        <dbReference type="ARBA" id="ARBA00022690"/>
    </source>
</evidence>
<evidence type="ECO:0000256" key="5">
    <source>
        <dbReference type="ARBA" id="ARBA00022553"/>
    </source>
</evidence>
<evidence type="ECO:0000313" key="19">
    <source>
        <dbReference type="EMBL" id="CAI9536252.1"/>
    </source>
</evidence>
<dbReference type="EMBL" id="CATNWA010000308">
    <property type="protein sequence ID" value="CAI9536252.1"/>
    <property type="molecule type" value="Genomic_DNA"/>
</dbReference>
<keyword evidence="5" id="KW-0597">Phosphoprotein</keyword>
<dbReference type="PANTHER" id="PTHR11844:SF20">
    <property type="entry name" value="METALLOPROTEINASE INHIBITOR 1"/>
    <property type="match status" value="1"/>
</dbReference>
<keyword evidence="20" id="KW-1185">Reference proteome</keyword>
<comment type="subunit">
    <text evidence="15">Interacts with MMP1, MMP3, MMP10 and MMP13, but has only very low affinity for MMP14. Interacts with CD63; identified in a complex with CD63 and ITGB1.</text>
</comment>
<dbReference type="SMART" id="SM00206">
    <property type="entry name" value="NTR"/>
    <property type="match status" value="1"/>
</dbReference>
<evidence type="ECO:0000256" key="1">
    <source>
        <dbReference type="ARBA" id="ARBA00004613"/>
    </source>
</evidence>
<evidence type="ECO:0000259" key="18">
    <source>
        <dbReference type="PROSITE" id="PS50189"/>
    </source>
</evidence>
<reference evidence="19" key="1">
    <citation type="submission" date="2023-05" db="EMBL/GenBank/DDBJ databases">
        <authorList>
            <person name="Stuckert A."/>
        </authorList>
    </citation>
    <scope>NUCLEOTIDE SEQUENCE</scope>
</reference>
<dbReference type="PROSITE" id="PS50189">
    <property type="entry name" value="NTR"/>
    <property type="match status" value="1"/>
</dbReference>
<evidence type="ECO:0000256" key="2">
    <source>
        <dbReference type="ARBA" id="ARBA00011027"/>
    </source>
</evidence>
<comment type="similarity">
    <text evidence="2">Belongs to the protease inhibitor I35 (TIMP) family.</text>
</comment>
<proteinExistence type="inferred from homology"/>
<dbReference type="SUPFAM" id="SSF50242">
    <property type="entry name" value="TIMP-like"/>
    <property type="match status" value="1"/>
</dbReference>
<evidence type="ECO:0000313" key="20">
    <source>
        <dbReference type="Proteomes" id="UP001162483"/>
    </source>
</evidence>
<keyword evidence="13" id="KW-0325">Glycoprotein</keyword>
<keyword evidence="11" id="KW-0339">Growth factor</keyword>
<dbReference type="InterPro" id="IPR001820">
    <property type="entry name" value="TIMP"/>
</dbReference>
<keyword evidence="8" id="KW-0479">Metal-binding</keyword>
<feature type="domain" description="NTR" evidence="18">
    <location>
        <begin position="20"/>
        <end position="140"/>
    </location>
</feature>
<keyword evidence="10" id="KW-0862">Zinc</keyword>
<feature type="chain" id="PRO_5046339294" description="Metalloproteinase inhibitor 1" evidence="17">
    <location>
        <begin position="20"/>
        <end position="210"/>
    </location>
</feature>
<keyword evidence="9 17" id="KW-0732">Signal</keyword>